<dbReference type="Pfam" id="PF01594">
    <property type="entry name" value="AI-2E_transport"/>
    <property type="match status" value="1"/>
</dbReference>
<dbReference type="PANTHER" id="PTHR21716:SF62">
    <property type="entry name" value="TRANSPORT PROTEIN YDBI-RELATED"/>
    <property type="match status" value="1"/>
</dbReference>
<evidence type="ECO:0000256" key="3">
    <source>
        <dbReference type="ARBA" id="ARBA00022692"/>
    </source>
</evidence>
<keyword evidence="5 6" id="KW-0472">Membrane</keyword>
<feature type="transmembrane region" description="Helical" evidence="6">
    <location>
        <begin position="275"/>
        <end position="294"/>
    </location>
</feature>
<comment type="similarity">
    <text evidence="2">Belongs to the autoinducer-2 exporter (AI-2E) (TC 2.A.86) family.</text>
</comment>
<dbReference type="GO" id="GO:0016020">
    <property type="term" value="C:membrane"/>
    <property type="evidence" value="ECO:0007669"/>
    <property type="project" value="UniProtKB-SubCell"/>
</dbReference>
<evidence type="ECO:0000256" key="4">
    <source>
        <dbReference type="ARBA" id="ARBA00022989"/>
    </source>
</evidence>
<feature type="transmembrane region" description="Helical" evidence="6">
    <location>
        <begin position="212"/>
        <end position="233"/>
    </location>
</feature>
<proteinExistence type="inferred from homology"/>
<dbReference type="PANTHER" id="PTHR21716">
    <property type="entry name" value="TRANSMEMBRANE PROTEIN"/>
    <property type="match status" value="1"/>
</dbReference>
<feature type="transmembrane region" description="Helical" evidence="6">
    <location>
        <begin position="150"/>
        <end position="176"/>
    </location>
</feature>
<accession>A0A286GMX4</accession>
<evidence type="ECO:0000256" key="2">
    <source>
        <dbReference type="ARBA" id="ARBA00009773"/>
    </source>
</evidence>
<evidence type="ECO:0000313" key="8">
    <source>
        <dbReference type="Proteomes" id="UP000219452"/>
    </source>
</evidence>
<dbReference type="RefSeq" id="WP_097130335.1">
    <property type="nucleotide sequence ID" value="NZ_OCNH01000006.1"/>
</dbReference>
<dbReference type="AlphaFoldDB" id="A0A286GMX4"/>
<evidence type="ECO:0000256" key="6">
    <source>
        <dbReference type="SAM" id="Phobius"/>
    </source>
</evidence>
<feature type="transmembrane region" description="Helical" evidence="6">
    <location>
        <begin position="314"/>
        <end position="339"/>
    </location>
</feature>
<dbReference type="GO" id="GO:0055085">
    <property type="term" value="P:transmembrane transport"/>
    <property type="evidence" value="ECO:0007669"/>
    <property type="project" value="TreeGrafter"/>
</dbReference>
<evidence type="ECO:0000256" key="1">
    <source>
        <dbReference type="ARBA" id="ARBA00004141"/>
    </source>
</evidence>
<evidence type="ECO:0000313" key="7">
    <source>
        <dbReference type="EMBL" id="SOD96901.1"/>
    </source>
</evidence>
<keyword evidence="3 6" id="KW-0812">Transmembrane</keyword>
<organism evidence="7 8">
    <name type="scientific">Spirosoma fluviale</name>
    <dbReference type="NCBI Taxonomy" id="1597977"/>
    <lineage>
        <taxon>Bacteria</taxon>
        <taxon>Pseudomonadati</taxon>
        <taxon>Bacteroidota</taxon>
        <taxon>Cytophagia</taxon>
        <taxon>Cytophagales</taxon>
        <taxon>Cytophagaceae</taxon>
        <taxon>Spirosoma</taxon>
    </lineage>
</organism>
<dbReference type="OrthoDB" id="5761230at2"/>
<sequence>MTNPNQPSRPVISRAFIQRVCVVIAITLTFLLVLGLLGAIIDILMLVLAAVLIALPLRAGARWLSQKTSWKEGICLAVVSILTLGLLTALVWALSSSIGGQMNGLTEQLSSAIKEARDRLTGSEWGQRLVDAVPSLDNLFEGRSRSLSRVFGAVSTTIGVLADVYVIFFLAAFLAAQPSLYQEGLLLLIPKPGRKRGAEVLDKLGQTLLSWLIGKLFSMIVVGVLSFLGLWLLGVKLAAALALFAGLITFIPNFGPILALVPAVLFAFSDGPQQALYVVLLYTGIQLIESNLLTPLVQNKMISMPPALVLISQLVMGVFVGGIGLILATPVMAIILVLVKMLYIQDVLEDESIQV</sequence>
<protein>
    <submittedName>
        <fullName evidence="7">Predicted PurR-regulated permease PerM</fullName>
    </submittedName>
</protein>
<gene>
    <name evidence="7" type="ORF">SAMN06269250_5556</name>
</gene>
<feature type="transmembrane region" description="Helical" evidence="6">
    <location>
        <begin position="239"/>
        <end position="268"/>
    </location>
</feature>
<keyword evidence="4 6" id="KW-1133">Transmembrane helix</keyword>
<feature type="transmembrane region" description="Helical" evidence="6">
    <location>
        <begin position="73"/>
        <end position="94"/>
    </location>
</feature>
<keyword evidence="8" id="KW-1185">Reference proteome</keyword>
<feature type="transmembrane region" description="Helical" evidence="6">
    <location>
        <begin position="20"/>
        <end position="37"/>
    </location>
</feature>
<dbReference type="InterPro" id="IPR002549">
    <property type="entry name" value="AI-2E-like"/>
</dbReference>
<dbReference type="Proteomes" id="UP000219452">
    <property type="component" value="Unassembled WGS sequence"/>
</dbReference>
<comment type="subcellular location">
    <subcellularLocation>
        <location evidence="1">Membrane</location>
        <topology evidence="1">Multi-pass membrane protein</topology>
    </subcellularLocation>
</comment>
<name>A0A286GMX4_9BACT</name>
<evidence type="ECO:0000256" key="5">
    <source>
        <dbReference type="ARBA" id="ARBA00023136"/>
    </source>
</evidence>
<dbReference type="EMBL" id="OCNH01000006">
    <property type="protein sequence ID" value="SOD96901.1"/>
    <property type="molecule type" value="Genomic_DNA"/>
</dbReference>
<reference evidence="8" key="1">
    <citation type="submission" date="2017-09" db="EMBL/GenBank/DDBJ databases">
        <authorList>
            <person name="Varghese N."/>
            <person name="Submissions S."/>
        </authorList>
    </citation>
    <scope>NUCLEOTIDE SEQUENCE [LARGE SCALE GENOMIC DNA]</scope>
    <source>
        <strain evidence="8">DSM 29961</strain>
    </source>
</reference>